<evidence type="ECO:0000256" key="1">
    <source>
        <dbReference type="SAM" id="MobiDB-lite"/>
    </source>
</evidence>
<dbReference type="PANTHER" id="PTHR33600">
    <property type="entry name" value="PLASTID DIVISION PROTEIN PDV2"/>
    <property type="match status" value="1"/>
</dbReference>
<dbReference type="EMBL" id="LNRQ01000005">
    <property type="protein sequence ID" value="KZM92832.1"/>
    <property type="molecule type" value="Genomic_DNA"/>
</dbReference>
<feature type="region of interest" description="Disordered" evidence="1">
    <location>
        <begin position="209"/>
        <end position="237"/>
    </location>
</feature>
<feature type="compositionally biased region" description="Polar residues" evidence="1">
    <location>
        <begin position="218"/>
        <end position="237"/>
    </location>
</feature>
<evidence type="ECO:0000313" key="2">
    <source>
        <dbReference type="EMBL" id="KZM92832.1"/>
    </source>
</evidence>
<dbReference type="InterPro" id="IPR038939">
    <property type="entry name" value="PDV1/PDV2"/>
</dbReference>
<sequence>MFVKTGMGAPGLKAILKQILSSPFNPEIIAAVQKLHSIIIQRDSSQDKHVRRWISQTNTAKAEKGGSLIYLAFDENVKGAVVVGQEAGKIVEENTQKILTEDTVMEPTVNAVQGHIGKTIFDKDFKNHRESDTRSIYFFELKRMIEFLEEEVTVTSEILKPVYKYHDLREKQYRDVYGDWRFHDDSNYLSPIEEVQNDVEPDNKVIDLTAGDEDKHPQQTSQSNASEAQREQSSTFNYQDQKERLMKRYMQINREFSYRPTYVPYQMEIDESKLRTLSMKAWSWVDKISDEIENESTIVCRHCSEHRLRHGIAESPLLEEQKQRLIAIKDSLKDVDNMLVVLQRMQSHQRQQCQEAFIKLEKSRKHLIENIKHFQEQGGKLNVIEELNACFRNENTEKQVHELKVDDDNSRVFTNCVRGFFNPLNWHGTAKTAITLALISVSVTSTYNFRQSRQENRCASSTGSVIARNFDFLAIDSDSPMDVSYGRG</sequence>
<proteinExistence type="predicted"/>
<organism evidence="2">
    <name type="scientific">Daucus carota subsp. sativus</name>
    <name type="common">Carrot</name>
    <dbReference type="NCBI Taxonomy" id="79200"/>
    <lineage>
        <taxon>Eukaryota</taxon>
        <taxon>Viridiplantae</taxon>
        <taxon>Streptophyta</taxon>
        <taxon>Embryophyta</taxon>
        <taxon>Tracheophyta</taxon>
        <taxon>Spermatophyta</taxon>
        <taxon>Magnoliopsida</taxon>
        <taxon>eudicotyledons</taxon>
        <taxon>Gunneridae</taxon>
        <taxon>Pentapetalae</taxon>
        <taxon>asterids</taxon>
        <taxon>campanulids</taxon>
        <taxon>Apiales</taxon>
        <taxon>Apiaceae</taxon>
        <taxon>Apioideae</taxon>
        <taxon>Scandiceae</taxon>
        <taxon>Daucinae</taxon>
        <taxon>Daucus</taxon>
        <taxon>Daucus sect. Daucus</taxon>
    </lineage>
</organism>
<reference evidence="2" key="1">
    <citation type="journal article" date="2016" name="Nat. Genet.">
        <title>A high-quality carrot genome assembly provides new insights into carotenoid accumulation and asterid genome evolution.</title>
        <authorList>
            <person name="Iorizzo M."/>
            <person name="Ellison S."/>
            <person name="Senalik D."/>
            <person name="Zeng P."/>
            <person name="Satapoomin P."/>
            <person name="Huang J."/>
            <person name="Bowman M."/>
            <person name="Iovene M."/>
            <person name="Sanseverino W."/>
            <person name="Cavagnaro P."/>
            <person name="Yildiz M."/>
            <person name="Macko-Podgorni A."/>
            <person name="Moranska E."/>
            <person name="Grzebelus E."/>
            <person name="Grzebelus D."/>
            <person name="Ashrafi H."/>
            <person name="Zheng Z."/>
            <person name="Cheng S."/>
            <person name="Spooner D."/>
            <person name="Van Deynze A."/>
            <person name="Simon P."/>
        </authorList>
    </citation>
    <scope>NUCLEOTIDE SEQUENCE [LARGE SCALE GENOMIC DNA]</scope>
    <source>
        <tissue evidence="2">Leaf</tissue>
    </source>
</reference>
<dbReference type="AlphaFoldDB" id="A0A161ZXB1"/>
<accession>A0A161ZXB1</accession>
<dbReference type="PANTHER" id="PTHR33600:SF5">
    <property type="entry name" value="PLASTID DIVISION PROTEIN PDV1"/>
    <property type="match status" value="1"/>
</dbReference>
<dbReference type="GO" id="GO:0010020">
    <property type="term" value="P:chloroplast fission"/>
    <property type="evidence" value="ECO:0007669"/>
    <property type="project" value="InterPro"/>
</dbReference>
<protein>
    <submittedName>
        <fullName evidence="2">Uncharacterized protein</fullName>
    </submittedName>
</protein>
<name>A0A161ZXB1_DAUCS</name>
<dbReference type="Gramene" id="KZM92832">
    <property type="protein sequence ID" value="KZM92832"/>
    <property type="gene ID" value="DCAR_016077"/>
</dbReference>
<comment type="caution">
    <text evidence="2">The sequence shown here is derived from an EMBL/GenBank/DDBJ whole genome shotgun (WGS) entry which is preliminary data.</text>
</comment>
<gene>
    <name evidence="2" type="ORF">DCAR_016077</name>
</gene>